<protein>
    <submittedName>
        <fullName evidence="2">VOC family protein</fullName>
    </submittedName>
</protein>
<dbReference type="Pfam" id="PF00903">
    <property type="entry name" value="Glyoxalase"/>
    <property type="match status" value="1"/>
</dbReference>
<organism evidence="2 3">
    <name type="scientific">Dyadobacter chenhuakuii</name>
    <dbReference type="NCBI Taxonomy" id="2909339"/>
    <lineage>
        <taxon>Bacteria</taxon>
        <taxon>Pseudomonadati</taxon>
        <taxon>Bacteroidota</taxon>
        <taxon>Cytophagia</taxon>
        <taxon>Cytophagales</taxon>
        <taxon>Spirosomataceae</taxon>
        <taxon>Dyadobacter</taxon>
    </lineage>
</organism>
<evidence type="ECO:0000259" key="1">
    <source>
        <dbReference type="PROSITE" id="PS51819"/>
    </source>
</evidence>
<dbReference type="PANTHER" id="PTHR36437:SF2">
    <property type="entry name" value="GLYOXALASE_BLEOMYCIN RESISTANCE PROTEIN_DIOXYGENASE"/>
    <property type="match status" value="1"/>
</dbReference>
<accession>A0A9X1TZW8</accession>
<dbReference type="RefSeq" id="WP_235158592.1">
    <property type="nucleotide sequence ID" value="NZ_JAKFFV010000003.1"/>
</dbReference>
<dbReference type="PANTHER" id="PTHR36437">
    <property type="entry name" value="GLYOXALASE/BLEOMYCIN RESISTANCE PROTEIN/DIOXYGENASE"/>
    <property type="match status" value="1"/>
</dbReference>
<sequence>MKIIVTSVMVNDQEKAKQFYTEKLGFVVKNEIPIGEHKWLTVVSPEDDHQVELLLEPIAFGPGKVYQKELFDAHIPATMFGVDDIRESYEKLVKLGVMFTGEPKTMGNVTIAVFDDTCGNLIQIAEQH</sequence>
<dbReference type="PROSITE" id="PS51819">
    <property type="entry name" value="VOC"/>
    <property type="match status" value="1"/>
</dbReference>
<name>A0A9X1TZW8_9BACT</name>
<proteinExistence type="predicted"/>
<dbReference type="EMBL" id="JAKFFV010000003">
    <property type="protein sequence ID" value="MCF2497681.1"/>
    <property type="molecule type" value="Genomic_DNA"/>
</dbReference>
<gene>
    <name evidence="2" type="ORF">L0661_05160</name>
</gene>
<dbReference type="SUPFAM" id="SSF54593">
    <property type="entry name" value="Glyoxalase/Bleomycin resistance protein/Dihydroxybiphenyl dioxygenase"/>
    <property type="match status" value="1"/>
</dbReference>
<dbReference type="Proteomes" id="UP001139411">
    <property type="component" value="Unassembled WGS sequence"/>
</dbReference>
<dbReference type="AlphaFoldDB" id="A0A9X1TZW8"/>
<evidence type="ECO:0000313" key="2">
    <source>
        <dbReference type="EMBL" id="MCF2497681.1"/>
    </source>
</evidence>
<evidence type="ECO:0000313" key="3">
    <source>
        <dbReference type="Proteomes" id="UP001139411"/>
    </source>
</evidence>
<dbReference type="InterPro" id="IPR004360">
    <property type="entry name" value="Glyas_Fos-R_dOase_dom"/>
</dbReference>
<dbReference type="CDD" id="cd07263">
    <property type="entry name" value="VOC_like"/>
    <property type="match status" value="1"/>
</dbReference>
<dbReference type="Gene3D" id="3.10.180.10">
    <property type="entry name" value="2,3-Dihydroxybiphenyl 1,2-Dioxygenase, domain 1"/>
    <property type="match status" value="1"/>
</dbReference>
<dbReference type="InterPro" id="IPR037523">
    <property type="entry name" value="VOC_core"/>
</dbReference>
<dbReference type="InterPro" id="IPR029068">
    <property type="entry name" value="Glyas_Bleomycin-R_OHBP_Dase"/>
</dbReference>
<feature type="domain" description="VOC" evidence="1">
    <location>
        <begin position="1"/>
        <end position="127"/>
    </location>
</feature>
<comment type="caution">
    <text evidence="2">The sequence shown here is derived from an EMBL/GenBank/DDBJ whole genome shotgun (WGS) entry which is preliminary data.</text>
</comment>
<reference evidence="2" key="1">
    <citation type="submission" date="2022-01" db="EMBL/GenBank/DDBJ databases">
        <title>Novel species in genus Dyadobacter.</title>
        <authorList>
            <person name="Ma C."/>
        </authorList>
    </citation>
    <scope>NUCLEOTIDE SEQUENCE</scope>
    <source>
        <strain evidence="2">CY357</strain>
    </source>
</reference>